<proteinExistence type="predicted"/>
<accession>A0A8T0RR89</accession>
<dbReference type="EMBL" id="CM029046">
    <property type="protein sequence ID" value="KAG2588912.1"/>
    <property type="molecule type" value="Genomic_DNA"/>
</dbReference>
<keyword evidence="3" id="KW-1185">Reference proteome</keyword>
<dbReference type="AlphaFoldDB" id="A0A8T0RR89"/>
<evidence type="ECO:0000256" key="1">
    <source>
        <dbReference type="SAM" id="MobiDB-lite"/>
    </source>
</evidence>
<comment type="caution">
    <text evidence="2">The sequence shown here is derived from an EMBL/GenBank/DDBJ whole genome shotgun (WGS) entry which is preliminary data.</text>
</comment>
<evidence type="ECO:0000313" key="3">
    <source>
        <dbReference type="Proteomes" id="UP000823388"/>
    </source>
</evidence>
<sequence>MKRQHCPHLSSFMRLSPSSLSRSRRRTVPASAARGRRDGNPISRPSWKRWMDLRLVAVRSRPRRAAPVAAVAEDFIWCRSNESPRWEGWWSAARQLVQDNRCSLAVSARLRTWCCVISLRLG</sequence>
<gene>
    <name evidence="2" type="ORF">PVAP13_5NG229100</name>
</gene>
<organism evidence="2 3">
    <name type="scientific">Panicum virgatum</name>
    <name type="common">Blackwell switchgrass</name>
    <dbReference type="NCBI Taxonomy" id="38727"/>
    <lineage>
        <taxon>Eukaryota</taxon>
        <taxon>Viridiplantae</taxon>
        <taxon>Streptophyta</taxon>
        <taxon>Embryophyta</taxon>
        <taxon>Tracheophyta</taxon>
        <taxon>Spermatophyta</taxon>
        <taxon>Magnoliopsida</taxon>
        <taxon>Liliopsida</taxon>
        <taxon>Poales</taxon>
        <taxon>Poaceae</taxon>
        <taxon>PACMAD clade</taxon>
        <taxon>Panicoideae</taxon>
        <taxon>Panicodae</taxon>
        <taxon>Paniceae</taxon>
        <taxon>Panicinae</taxon>
        <taxon>Panicum</taxon>
        <taxon>Panicum sect. Hiantes</taxon>
    </lineage>
</organism>
<name>A0A8T0RR89_PANVG</name>
<feature type="region of interest" description="Disordered" evidence="1">
    <location>
        <begin position="16"/>
        <end position="44"/>
    </location>
</feature>
<evidence type="ECO:0000313" key="2">
    <source>
        <dbReference type="EMBL" id="KAG2588912.1"/>
    </source>
</evidence>
<reference evidence="2" key="1">
    <citation type="submission" date="2020-05" db="EMBL/GenBank/DDBJ databases">
        <title>WGS assembly of Panicum virgatum.</title>
        <authorList>
            <person name="Lovell J.T."/>
            <person name="Jenkins J."/>
            <person name="Shu S."/>
            <person name="Juenger T.E."/>
            <person name="Schmutz J."/>
        </authorList>
    </citation>
    <scope>NUCLEOTIDE SEQUENCE</scope>
    <source>
        <strain evidence="2">AP13</strain>
    </source>
</reference>
<dbReference type="Proteomes" id="UP000823388">
    <property type="component" value="Chromosome 5N"/>
</dbReference>
<protein>
    <submittedName>
        <fullName evidence="2">Uncharacterized protein</fullName>
    </submittedName>
</protein>